<organism evidence="3 4">
    <name type="scientific">Cannabis sativa</name>
    <name type="common">Hemp</name>
    <name type="synonym">Marijuana</name>
    <dbReference type="NCBI Taxonomy" id="3483"/>
    <lineage>
        <taxon>Eukaryota</taxon>
        <taxon>Viridiplantae</taxon>
        <taxon>Streptophyta</taxon>
        <taxon>Embryophyta</taxon>
        <taxon>Tracheophyta</taxon>
        <taxon>Spermatophyta</taxon>
        <taxon>Magnoliopsida</taxon>
        <taxon>eudicotyledons</taxon>
        <taxon>Gunneridae</taxon>
        <taxon>Pentapetalae</taxon>
        <taxon>rosids</taxon>
        <taxon>fabids</taxon>
        <taxon>Rosales</taxon>
        <taxon>Cannabaceae</taxon>
        <taxon>Cannabis</taxon>
    </lineage>
</organism>
<evidence type="ECO:0000313" key="4">
    <source>
        <dbReference type="Proteomes" id="UP000596661"/>
    </source>
</evidence>
<dbReference type="EMBL" id="UZAU01000056">
    <property type="status" value="NOT_ANNOTATED_CDS"/>
    <property type="molecule type" value="Genomic_DNA"/>
</dbReference>
<evidence type="ECO:0000256" key="2">
    <source>
        <dbReference type="SAM" id="MobiDB-lite"/>
    </source>
</evidence>
<evidence type="ECO:0000256" key="1">
    <source>
        <dbReference type="SAM" id="Coils"/>
    </source>
</evidence>
<dbReference type="AlphaFoldDB" id="A0A803NJH3"/>
<keyword evidence="4" id="KW-1185">Reference proteome</keyword>
<protein>
    <submittedName>
        <fullName evidence="3">Uncharacterized protein</fullName>
    </submittedName>
</protein>
<dbReference type="EnsemblPlants" id="evm.model.01.2039">
    <property type="protein sequence ID" value="cds.evm.model.01.2039"/>
    <property type="gene ID" value="evm.TU.01.2039"/>
</dbReference>
<evidence type="ECO:0000313" key="3">
    <source>
        <dbReference type="EnsemblPlants" id="cds.evm.model.01.2039"/>
    </source>
</evidence>
<keyword evidence="1" id="KW-0175">Coiled coil</keyword>
<dbReference type="Gramene" id="evm.model.01.2039">
    <property type="protein sequence ID" value="cds.evm.model.01.2039"/>
    <property type="gene ID" value="evm.TU.01.2039"/>
</dbReference>
<accession>A0A803NJH3</accession>
<feature type="region of interest" description="Disordered" evidence="2">
    <location>
        <begin position="63"/>
        <end position="99"/>
    </location>
</feature>
<name>A0A803NJH3_CANSA</name>
<reference evidence="3" key="1">
    <citation type="submission" date="2018-11" db="EMBL/GenBank/DDBJ databases">
        <authorList>
            <person name="Grassa J C."/>
        </authorList>
    </citation>
    <scope>NUCLEOTIDE SEQUENCE [LARGE SCALE GENOMIC DNA]</scope>
</reference>
<dbReference type="Proteomes" id="UP000596661">
    <property type="component" value="Chromosome 1"/>
</dbReference>
<reference evidence="3" key="2">
    <citation type="submission" date="2021-03" db="UniProtKB">
        <authorList>
            <consortium name="EnsemblPlants"/>
        </authorList>
    </citation>
    <scope>IDENTIFICATION</scope>
</reference>
<feature type="coiled-coil region" evidence="1">
    <location>
        <begin position="11"/>
        <end position="38"/>
    </location>
</feature>
<feature type="compositionally biased region" description="Basic and acidic residues" evidence="2">
    <location>
        <begin position="89"/>
        <end position="99"/>
    </location>
</feature>
<sequence length="99" mass="10978">MPSTAQPKADNVALTRDVNSLKDERESLRTLLLNLTEEKKANPEENFDYLNENKEACLSFCEAQKEKEESEAANPDAPTSQSTNNPAADDIKEPRTPAV</sequence>
<proteinExistence type="predicted"/>
<feature type="compositionally biased region" description="Polar residues" evidence="2">
    <location>
        <begin position="77"/>
        <end position="86"/>
    </location>
</feature>